<reference evidence="2 3" key="1">
    <citation type="submission" date="2024-08" db="EMBL/GenBank/DDBJ databases">
        <title>Pantoea ronii - a newly identified human opportunistic pathogen.</title>
        <authorList>
            <person name="Keidar-Friedman D."/>
            <person name="Sorek N."/>
            <person name="Leshin-Carmel D."/>
            <person name="Tsur A."/>
            <person name="Amsalem M."/>
            <person name="Tolkach D."/>
            <person name="Brosh-Nissimov T."/>
        </authorList>
    </citation>
    <scope>NUCLEOTIDE SEQUENCE [LARGE SCALE GENOMIC DNA]</scope>
    <source>
        <strain evidence="2 3">AA23256</strain>
    </source>
</reference>
<comment type="caution">
    <text evidence="2">The sequence shown here is derived from an EMBL/GenBank/DDBJ whole genome shotgun (WGS) entry which is preliminary data.</text>
</comment>
<keyword evidence="3" id="KW-1185">Reference proteome</keyword>
<gene>
    <name evidence="2" type="ORF">ABU178_09355</name>
</gene>
<name>A0ABW7PX82_9GAMM</name>
<feature type="domain" description="EAL" evidence="1">
    <location>
        <begin position="1"/>
        <end position="240"/>
    </location>
</feature>
<dbReference type="PROSITE" id="PS50883">
    <property type="entry name" value="EAL"/>
    <property type="match status" value="1"/>
</dbReference>
<dbReference type="SUPFAM" id="SSF141868">
    <property type="entry name" value="EAL domain-like"/>
    <property type="match status" value="1"/>
</dbReference>
<dbReference type="EMBL" id="JBGFSN010000004">
    <property type="protein sequence ID" value="MFH8134375.1"/>
    <property type="molecule type" value="Genomic_DNA"/>
</dbReference>
<dbReference type="Pfam" id="PF00563">
    <property type="entry name" value="EAL"/>
    <property type="match status" value="1"/>
</dbReference>
<dbReference type="Proteomes" id="UP001611251">
    <property type="component" value="Unassembled WGS sequence"/>
</dbReference>
<evidence type="ECO:0000259" key="1">
    <source>
        <dbReference type="PROSITE" id="PS50883"/>
    </source>
</evidence>
<organism evidence="2 3">
    <name type="scientific">Pantoea osteomyelitidis</name>
    <dbReference type="NCBI Taxonomy" id="3230026"/>
    <lineage>
        <taxon>Bacteria</taxon>
        <taxon>Pseudomonadati</taxon>
        <taxon>Pseudomonadota</taxon>
        <taxon>Gammaproteobacteria</taxon>
        <taxon>Enterobacterales</taxon>
        <taxon>Erwiniaceae</taxon>
        <taxon>Pantoea</taxon>
    </lineage>
</organism>
<dbReference type="Gene3D" id="3.20.20.450">
    <property type="entry name" value="EAL domain"/>
    <property type="match status" value="1"/>
</dbReference>
<dbReference type="InterPro" id="IPR001633">
    <property type="entry name" value="EAL_dom"/>
</dbReference>
<protein>
    <submittedName>
        <fullName evidence="2">EAL domain-containing protein</fullName>
    </submittedName>
</protein>
<sequence length="246" mass="27665">MKIHLTADYRSETFFNPVYLFTGQLTAVELATQYVHDHAPVTLPQDLLLPQLDEAQHLRLLQSQIALLEQHQAFFEQHQVMALMRIDDVMAATILESEFLLRKLLLLPFLVLDVSETFPQLAQGKKNPLLNALSQNFRLSLSQFGAGKSPATAVYDNLFTCLRLDKDFIHSLATRASFLPFIQVILDNYNSHVDHIIISGIDDVSMLDKVAALPGVYLHGNLFPTVKADALCELVFPPKMLTSPRP</sequence>
<dbReference type="InterPro" id="IPR035919">
    <property type="entry name" value="EAL_sf"/>
</dbReference>
<evidence type="ECO:0000313" key="2">
    <source>
        <dbReference type="EMBL" id="MFH8134375.1"/>
    </source>
</evidence>
<proteinExistence type="predicted"/>
<dbReference type="RefSeq" id="WP_397214119.1">
    <property type="nucleotide sequence ID" value="NZ_JBGFSN010000004.1"/>
</dbReference>
<accession>A0ABW7PX82</accession>
<evidence type="ECO:0000313" key="3">
    <source>
        <dbReference type="Proteomes" id="UP001611251"/>
    </source>
</evidence>